<feature type="region of interest" description="Disordered" evidence="1">
    <location>
        <begin position="1"/>
        <end position="40"/>
    </location>
</feature>
<name>A0A225E0U3_9BACT</name>
<dbReference type="Proteomes" id="UP000214646">
    <property type="component" value="Unassembled WGS sequence"/>
</dbReference>
<sequence>MAIPPTNDPKKPAGQPQPGAPKPTVPGAPKPPRPVNRPPA</sequence>
<dbReference type="EMBL" id="NIDE01000004">
    <property type="protein sequence ID" value="OWK43616.1"/>
    <property type="molecule type" value="Genomic_DNA"/>
</dbReference>
<evidence type="ECO:0000313" key="2">
    <source>
        <dbReference type="EMBL" id="OWK43616.1"/>
    </source>
</evidence>
<organism evidence="2 3">
    <name type="scientific">Fimbriiglobus ruber</name>
    <dbReference type="NCBI Taxonomy" id="1908690"/>
    <lineage>
        <taxon>Bacteria</taxon>
        <taxon>Pseudomonadati</taxon>
        <taxon>Planctomycetota</taxon>
        <taxon>Planctomycetia</taxon>
        <taxon>Gemmatales</taxon>
        <taxon>Gemmataceae</taxon>
        <taxon>Fimbriiglobus</taxon>
    </lineage>
</organism>
<keyword evidence="3" id="KW-1185">Reference proteome</keyword>
<accession>A0A225E0U3</accession>
<gene>
    <name evidence="2" type="ORF">FRUB_03215</name>
</gene>
<proteinExistence type="predicted"/>
<dbReference type="AlphaFoldDB" id="A0A225E0U3"/>
<evidence type="ECO:0000313" key="3">
    <source>
        <dbReference type="Proteomes" id="UP000214646"/>
    </source>
</evidence>
<comment type="caution">
    <text evidence="2">The sequence shown here is derived from an EMBL/GenBank/DDBJ whole genome shotgun (WGS) entry which is preliminary data.</text>
</comment>
<evidence type="ECO:0000256" key="1">
    <source>
        <dbReference type="SAM" id="MobiDB-lite"/>
    </source>
</evidence>
<feature type="compositionally biased region" description="Pro residues" evidence="1">
    <location>
        <begin position="18"/>
        <end position="40"/>
    </location>
</feature>
<protein>
    <submittedName>
        <fullName evidence="2">Uncharacterized protein</fullName>
    </submittedName>
</protein>
<reference evidence="3" key="1">
    <citation type="submission" date="2017-06" db="EMBL/GenBank/DDBJ databases">
        <title>Genome analysis of Fimbriiglobus ruber SP5, the first member of the order Planctomycetales with confirmed chitinolytic capability.</title>
        <authorList>
            <person name="Ravin N.V."/>
            <person name="Rakitin A.L."/>
            <person name="Ivanova A.A."/>
            <person name="Beletsky A.V."/>
            <person name="Kulichevskaya I.S."/>
            <person name="Mardanov A.V."/>
            <person name="Dedysh S.N."/>
        </authorList>
    </citation>
    <scope>NUCLEOTIDE SEQUENCE [LARGE SCALE GENOMIC DNA]</scope>
    <source>
        <strain evidence="3">SP5</strain>
    </source>
</reference>